<feature type="domain" description="Ig-like" evidence="6">
    <location>
        <begin position="829"/>
        <end position="916"/>
    </location>
</feature>
<evidence type="ECO:0000256" key="3">
    <source>
        <dbReference type="ARBA" id="ARBA00023157"/>
    </source>
</evidence>
<dbReference type="GO" id="GO:0005886">
    <property type="term" value="C:plasma membrane"/>
    <property type="evidence" value="ECO:0007669"/>
    <property type="project" value="TreeGrafter"/>
</dbReference>
<keyword evidence="2" id="KW-0472">Membrane</keyword>
<feature type="domain" description="Ig-like" evidence="6">
    <location>
        <begin position="735"/>
        <end position="816"/>
    </location>
</feature>
<dbReference type="Pfam" id="PF08205">
    <property type="entry name" value="C2-set_2"/>
    <property type="match status" value="1"/>
</dbReference>
<dbReference type="InterPro" id="IPR013162">
    <property type="entry name" value="CD80_C2-set"/>
</dbReference>
<evidence type="ECO:0000313" key="7">
    <source>
        <dbReference type="EnsemblMetazoa" id="G25866.1:cds"/>
    </source>
</evidence>
<dbReference type="InterPro" id="IPR036179">
    <property type="entry name" value="Ig-like_dom_sf"/>
</dbReference>
<dbReference type="PROSITE" id="PS50835">
    <property type="entry name" value="IG_LIKE"/>
    <property type="match status" value="6"/>
</dbReference>
<evidence type="ECO:0000313" key="8">
    <source>
        <dbReference type="Proteomes" id="UP000005408"/>
    </source>
</evidence>
<proteinExistence type="predicted"/>
<feature type="domain" description="Ig-like" evidence="6">
    <location>
        <begin position="1"/>
        <end position="73"/>
    </location>
</feature>
<dbReference type="InterPro" id="IPR007110">
    <property type="entry name" value="Ig-like_dom"/>
</dbReference>
<comment type="subcellular location">
    <subcellularLocation>
        <location evidence="1">Membrane</location>
        <topology evidence="1">Single-pass type I membrane protein</topology>
    </subcellularLocation>
</comment>
<feature type="domain" description="Ig-like" evidence="6">
    <location>
        <begin position="545"/>
        <end position="641"/>
    </location>
</feature>
<dbReference type="GO" id="GO:0098609">
    <property type="term" value="P:cell-cell adhesion"/>
    <property type="evidence" value="ECO:0007669"/>
    <property type="project" value="TreeGrafter"/>
</dbReference>
<evidence type="ECO:0000256" key="2">
    <source>
        <dbReference type="ARBA" id="ARBA00023136"/>
    </source>
</evidence>
<feature type="domain" description="Ig-like" evidence="6">
    <location>
        <begin position="94"/>
        <end position="173"/>
    </location>
</feature>
<name>A0A8W8L4H9_MAGGI</name>
<keyword evidence="4" id="KW-0325">Glycoprotein</keyword>
<dbReference type="InterPro" id="IPR003599">
    <property type="entry name" value="Ig_sub"/>
</dbReference>
<feature type="domain" description="Ig-like" evidence="6">
    <location>
        <begin position="646"/>
        <end position="726"/>
    </location>
</feature>
<keyword evidence="8" id="KW-1185">Reference proteome</keyword>
<sequence length="1193" mass="132540">MWVKEGKNFTVEAYITANPHPVKISWKKEGSTKVLSRNLKLSLQNIRREQAGVYVVEATSLRMRENNTTEEVTGNTTVNVVVKYGPGDSVKLSPNLTTFEVDAGETVPPIACSAECEPACRYIWVQYYRTNTYRYRASTAVLNLGNASSSDVGIYMCRASNNVIGDNFEGNVTFELRVKYAPEIKSVTLNGYTGNPYSESVTITVTSIIRTYPNATITWGISHEKSLNSFLPLDSRYSANQTMTCTYDCEITAILTVFPPLCTDTGNKYSVYATNRKGNSTIKTTHYSNTIACTPRLANNAPMNQTYRTCEGAELNMTASFVSVPGPFISWHLFGTYLVEANNFRGSIAKTYIRVLNNSSCSDESTTALRPVPSVAATLPPNASSSKMNGPARIIMGSAIAFLMFKLKSKTKADSRRSCKGSINQVFGTNFQNGILGVEAEFIVTIIDIGEVAEGDTVNFTCTFTGTTTPTRSFFMIHPHSDDVSKYFVNSTLNPAIEYNNNTKNYTTTFTVLNVHMDRRFNYKNLFCSSLWSVKQKRLLVYYGPDDSKMELSGKETGIEGVSVSWKCAVSESNPAVNLTWYNGSTEFTPDSKPVVTSTDGNFKTEQEWKFIYTRDYSGSNVSCVATGYKNKRVTKSKQLQVNFAPELEVKGKNLYLIDKNTMKCYIDEGATLNLTCRMVAASPMTSAEWEGRGTDQLVITNVPKRLGSEMFNCKAQNSVDSTYLRVRFVVQYGPEFSNILDKSANEGDNITLNADILNANPLPVKITWRKVGSAKVLSTNLKLSLQNIRREQAGVYVVEATSLRMRENNTTEEVTGNTTVNVVVKYGPGDSVKLSSNLTTLEVDAGEPVPPVTCSADCHPACHYAWYRYYRTNIRIRTTPTAVLKLGNASSTDVGIYMCEAEAYVIGKNLGANVTFELRVKYAPEIKSVVLNEYRRNPYNDSFPITVTSIIRTYPNATITWGISHEKSLSSFLPLDSRYSANQTMTCTYDCEITAILTVFPPLCTDTGNKYSLYATNRKGNSTIKTTHYSVTVTCKPSLANDAPINQTYRTCEGAELNMTASFVSIPGPFISWFLLPNTNKYVHYHEGRGGGYTQIFYTTNYYIPVMNRHMFGTYLVKATNYRGVTKIYIQVLNSSCAVDSTTPYLHAKVWPGGSKCGFCATVSLKLVAGIHCLRHHQLYEEQKITKSISGW</sequence>
<dbReference type="InterPro" id="IPR013783">
    <property type="entry name" value="Ig-like_fold"/>
</dbReference>
<reference evidence="7" key="1">
    <citation type="submission" date="2022-08" db="UniProtKB">
        <authorList>
            <consortium name="EnsemblMetazoa"/>
        </authorList>
    </citation>
    <scope>IDENTIFICATION</scope>
    <source>
        <strain evidence="7">05x7-T-G4-1.051#20</strain>
    </source>
</reference>
<dbReference type="Gene3D" id="2.60.40.10">
    <property type="entry name" value="Immunoglobulins"/>
    <property type="match status" value="5"/>
</dbReference>
<evidence type="ECO:0000256" key="4">
    <source>
        <dbReference type="ARBA" id="ARBA00023180"/>
    </source>
</evidence>
<evidence type="ECO:0000256" key="5">
    <source>
        <dbReference type="ARBA" id="ARBA00023319"/>
    </source>
</evidence>
<evidence type="ECO:0000256" key="1">
    <source>
        <dbReference type="ARBA" id="ARBA00004479"/>
    </source>
</evidence>
<dbReference type="EnsemblMetazoa" id="G25866.1">
    <property type="protein sequence ID" value="G25866.1:cds"/>
    <property type="gene ID" value="G25866"/>
</dbReference>
<dbReference type="Proteomes" id="UP000005408">
    <property type="component" value="Unassembled WGS sequence"/>
</dbReference>
<dbReference type="GO" id="GO:0005911">
    <property type="term" value="C:cell-cell junction"/>
    <property type="evidence" value="ECO:0007669"/>
    <property type="project" value="TreeGrafter"/>
</dbReference>
<keyword evidence="5" id="KW-0393">Immunoglobulin domain</keyword>
<protein>
    <recommendedName>
        <fullName evidence="6">Ig-like domain-containing protein</fullName>
    </recommendedName>
</protein>
<organism evidence="7 8">
    <name type="scientific">Magallana gigas</name>
    <name type="common">Pacific oyster</name>
    <name type="synonym">Crassostrea gigas</name>
    <dbReference type="NCBI Taxonomy" id="29159"/>
    <lineage>
        <taxon>Eukaryota</taxon>
        <taxon>Metazoa</taxon>
        <taxon>Spiralia</taxon>
        <taxon>Lophotrochozoa</taxon>
        <taxon>Mollusca</taxon>
        <taxon>Bivalvia</taxon>
        <taxon>Autobranchia</taxon>
        <taxon>Pteriomorphia</taxon>
        <taxon>Ostreida</taxon>
        <taxon>Ostreoidea</taxon>
        <taxon>Ostreidae</taxon>
        <taxon>Magallana</taxon>
    </lineage>
</organism>
<dbReference type="InterPro" id="IPR051275">
    <property type="entry name" value="Cell_adhesion_signaling"/>
</dbReference>
<dbReference type="AlphaFoldDB" id="A0A8W8L4H9"/>
<dbReference type="SUPFAM" id="SSF48726">
    <property type="entry name" value="Immunoglobulin"/>
    <property type="match status" value="4"/>
</dbReference>
<dbReference type="SMART" id="SM00409">
    <property type="entry name" value="IG"/>
    <property type="match status" value="7"/>
</dbReference>
<dbReference type="PANTHER" id="PTHR11640">
    <property type="entry name" value="NEPHRIN"/>
    <property type="match status" value="1"/>
</dbReference>
<dbReference type="PANTHER" id="PTHR11640:SF31">
    <property type="entry name" value="IRREGULAR CHIASM C-ROUGHEST PROTEIN-RELATED"/>
    <property type="match status" value="1"/>
</dbReference>
<dbReference type="GO" id="GO:0050839">
    <property type="term" value="F:cell adhesion molecule binding"/>
    <property type="evidence" value="ECO:0007669"/>
    <property type="project" value="TreeGrafter"/>
</dbReference>
<keyword evidence="3" id="KW-1015">Disulfide bond</keyword>
<accession>A0A8W8L4H9</accession>
<evidence type="ECO:0000259" key="6">
    <source>
        <dbReference type="PROSITE" id="PS50835"/>
    </source>
</evidence>